<evidence type="ECO:0000256" key="1">
    <source>
        <dbReference type="SAM" id="SignalP"/>
    </source>
</evidence>
<sequence length="158" mass="17552">MRKIIPIGVTALTTAALLAGTALPAQARPAPVVPHPWDHRVKCTSTDADGRKIVTRYGNSDFGWNHFTHRHNIKKCSILNAALKDKVDENDGHGRLEYDGVAIRTGGRPAQVKFVVIVQYSRKTKDQKYDAGRGQKIGVINAFCRNQPHNKCPAWMNQ</sequence>
<name>A0ABW6N983_9ACTN</name>
<evidence type="ECO:0000313" key="2">
    <source>
        <dbReference type="EMBL" id="MFF0009705.1"/>
    </source>
</evidence>
<proteinExistence type="predicted"/>
<feature type="chain" id="PRO_5047227791" description="Secreted protein" evidence="1">
    <location>
        <begin position="28"/>
        <end position="158"/>
    </location>
</feature>
<organism evidence="2 3">
    <name type="scientific">Streptomyces tibetensis</name>
    <dbReference type="NCBI Taxonomy" id="2382123"/>
    <lineage>
        <taxon>Bacteria</taxon>
        <taxon>Bacillati</taxon>
        <taxon>Actinomycetota</taxon>
        <taxon>Actinomycetes</taxon>
        <taxon>Kitasatosporales</taxon>
        <taxon>Streptomycetaceae</taxon>
        <taxon>Streptomyces</taxon>
    </lineage>
</organism>
<protein>
    <recommendedName>
        <fullName evidence="4">Secreted protein</fullName>
    </recommendedName>
</protein>
<dbReference type="EMBL" id="JBIAJP010000022">
    <property type="protein sequence ID" value="MFF0009705.1"/>
    <property type="molecule type" value="Genomic_DNA"/>
</dbReference>
<keyword evidence="3" id="KW-1185">Reference proteome</keyword>
<accession>A0ABW6N983</accession>
<feature type="signal peptide" evidence="1">
    <location>
        <begin position="1"/>
        <end position="27"/>
    </location>
</feature>
<keyword evidence="1" id="KW-0732">Signal</keyword>
<dbReference type="RefSeq" id="WP_362053365.1">
    <property type="nucleotide sequence ID" value="NZ_JBEXWN010000033.1"/>
</dbReference>
<evidence type="ECO:0008006" key="4">
    <source>
        <dbReference type="Google" id="ProtNLM"/>
    </source>
</evidence>
<evidence type="ECO:0000313" key="3">
    <source>
        <dbReference type="Proteomes" id="UP001601422"/>
    </source>
</evidence>
<gene>
    <name evidence="2" type="ORF">ACFYQT_40645</name>
</gene>
<comment type="caution">
    <text evidence="2">The sequence shown here is derived from an EMBL/GenBank/DDBJ whole genome shotgun (WGS) entry which is preliminary data.</text>
</comment>
<reference evidence="2 3" key="1">
    <citation type="submission" date="2024-10" db="EMBL/GenBank/DDBJ databases">
        <title>The Natural Products Discovery Center: Release of the First 8490 Sequenced Strains for Exploring Actinobacteria Biosynthetic Diversity.</title>
        <authorList>
            <person name="Kalkreuter E."/>
            <person name="Kautsar S.A."/>
            <person name="Yang D."/>
            <person name="Bader C.D."/>
            <person name="Teijaro C.N."/>
            <person name="Fluegel L."/>
            <person name="Davis C.M."/>
            <person name="Simpson J.R."/>
            <person name="Lauterbach L."/>
            <person name="Steele A.D."/>
            <person name="Gui C."/>
            <person name="Meng S."/>
            <person name="Li G."/>
            <person name="Viehrig K."/>
            <person name="Ye F."/>
            <person name="Su P."/>
            <person name="Kiefer A.F."/>
            <person name="Nichols A."/>
            <person name="Cepeda A.J."/>
            <person name="Yan W."/>
            <person name="Fan B."/>
            <person name="Jiang Y."/>
            <person name="Adhikari A."/>
            <person name="Zheng C.-J."/>
            <person name="Schuster L."/>
            <person name="Cowan T.M."/>
            <person name="Smanski M.J."/>
            <person name="Chevrette M.G."/>
            <person name="De Carvalho L.P.S."/>
            <person name="Shen B."/>
        </authorList>
    </citation>
    <scope>NUCLEOTIDE SEQUENCE [LARGE SCALE GENOMIC DNA]</scope>
    <source>
        <strain evidence="2 3">NPDC005497</strain>
    </source>
</reference>
<dbReference type="Proteomes" id="UP001601422">
    <property type="component" value="Unassembled WGS sequence"/>
</dbReference>